<reference evidence="1" key="2">
    <citation type="submission" date="2025-09" db="UniProtKB">
        <authorList>
            <consortium name="Ensembl"/>
        </authorList>
    </citation>
    <scope>IDENTIFICATION</scope>
</reference>
<evidence type="ECO:0000313" key="2">
    <source>
        <dbReference type="Proteomes" id="UP000261620"/>
    </source>
</evidence>
<dbReference type="PANTHER" id="PTHR28634:SF1">
    <property type="entry name" value="ZINC FINGER B-BOX DOMAIN-CONTAINING PROTEIN 1"/>
    <property type="match status" value="1"/>
</dbReference>
<organism evidence="1 2">
    <name type="scientific">Mola mola</name>
    <name type="common">Ocean sunfish</name>
    <name type="synonym">Tetraodon mola</name>
    <dbReference type="NCBI Taxonomy" id="94237"/>
    <lineage>
        <taxon>Eukaryota</taxon>
        <taxon>Metazoa</taxon>
        <taxon>Chordata</taxon>
        <taxon>Craniata</taxon>
        <taxon>Vertebrata</taxon>
        <taxon>Euteleostomi</taxon>
        <taxon>Actinopterygii</taxon>
        <taxon>Neopterygii</taxon>
        <taxon>Teleostei</taxon>
        <taxon>Neoteleostei</taxon>
        <taxon>Acanthomorphata</taxon>
        <taxon>Eupercaria</taxon>
        <taxon>Tetraodontiformes</taxon>
        <taxon>Molidae</taxon>
        <taxon>Mola</taxon>
    </lineage>
</organism>
<dbReference type="PANTHER" id="PTHR28634">
    <property type="entry name" value="ZINC FINGER B-BOX DOMAIN-CONTAINING PROTEIN 1"/>
    <property type="match status" value="1"/>
</dbReference>
<name>A0A3Q3VTH5_MOLML</name>
<dbReference type="InterPro" id="IPR037688">
    <property type="entry name" value="ZBBX"/>
</dbReference>
<evidence type="ECO:0000313" key="1">
    <source>
        <dbReference type="Ensembl" id="ENSMMOP00000004678.1"/>
    </source>
</evidence>
<dbReference type="Proteomes" id="UP000261620">
    <property type="component" value="Unplaced"/>
</dbReference>
<sequence length="209" mass="23845">MLTVYFPYLVPPKPLPPPPHPTVSQMPRKIRLRGTHCGQCQVKTAGLVRAECCEYDCIGCFTKFHHKGALKVHRMMPIQVSMIPSVFSLATLLSVPVSFRLCFSFTDTFSNVQEKKVEMIEEGLKRADEKGFPNTLLIGEYDEEESVRVFQEALRQWRGEKTTQVDLAPDRGLEGPGRGERKTGVPVSVEFTENSLTYMDRLFLKKHRR</sequence>
<dbReference type="AlphaFoldDB" id="A0A3Q3VTH5"/>
<evidence type="ECO:0008006" key="3">
    <source>
        <dbReference type="Google" id="ProtNLM"/>
    </source>
</evidence>
<proteinExistence type="predicted"/>
<protein>
    <recommendedName>
        <fullName evidence="3">B box-type domain-containing protein</fullName>
    </recommendedName>
</protein>
<reference evidence="1" key="1">
    <citation type="submission" date="2025-08" db="UniProtKB">
        <authorList>
            <consortium name="Ensembl"/>
        </authorList>
    </citation>
    <scope>IDENTIFICATION</scope>
</reference>
<dbReference type="Ensembl" id="ENSMMOT00000004763.1">
    <property type="protein sequence ID" value="ENSMMOP00000004678.1"/>
    <property type="gene ID" value="ENSMMOG00000003739.1"/>
</dbReference>
<accession>A0A3Q3VTH5</accession>
<keyword evidence="2" id="KW-1185">Reference proteome</keyword>